<name>A0A4Y8MGR8_9BURK</name>
<proteinExistence type="predicted"/>
<accession>A0A4Y8MGR8</accession>
<evidence type="ECO:0000313" key="1">
    <source>
        <dbReference type="EMBL" id="TFE36595.1"/>
    </source>
</evidence>
<dbReference type="Proteomes" id="UP000297385">
    <property type="component" value="Unassembled WGS sequence"/>
</dbReference>
<comment type="caution">
    <text evidence="1">The sequence shown here is derived from an EMBL/GenBank/DDBJ whole genome shotgun (WGS) entry which is preliminary data.</text>
</comment>
<dbReference type="RefSeq" id="WP_132373999.1">
    <property type="nucleotide sequence ID" value="NZ_SNVI01000008.1"/>
</dbReference>
<dbReference type="EMBL" id="SNVI01000008">
    <property type="protein sequence ID" value="TFE36595.1"/>
    <property type="molecule type" value="Genomic_DNA"/>
</dbReference>
<evidence type="ECO:0000313" key="2">
    <source>
        <dbReference type="Proteomes" id="UP000297385"/>
    </source>
</evidence>
<organism evidence="1 2">
    <name type="scientific">Paraburkholderia dipogonis</name>
    <dbReference type="NCBI Taxonomy" id="1211383"/>
    <lineage>
        <taxon>Bacteria</taxon>
        <taxon>Pseudomonadati</taxon>
        <taxon>Pseudomonadota</taxon>
        <taxon>Betaproteobacteria</taxon>
        <taxon>Burkholderiales</taxon>
        <taxon>Burkholderiaceae</taxon>
        <taxon>Paraburkholderia</taxon>
    </lineage>
</organism>
<protein>
    <submittedName>
        <fullName evidence="1">Uncharacterized protein</fullName>
    </submittedName>
</protein>
<sequence>MHVNFEGRLPDGTQTHRRHVAGTLEQATADCLPERAKGICRISTLPGSTPSVRIIAAVPACSMIASRALVSIAALRVVPAPPQDRCPDRHA</sequence>
<reference evidence="1 2" key="1">
    <citation type="submission" date="2019-03" db="EMBL/GenBank/DDBJ databases">
        <title>Complete Genome Sequence of Paraburkholderia dipogonis ICMP 19430T, a Nitrogen-fixing Symbiont of the South African Invasive Legume Dipogon lignosus in New Zealand.</title>
        <authorList>
            <person name="De Meyer S.E."/>
        </authorList>
    </citation>
    <scope>NUCLEOTIDE SEQUENCE [LARGE SCALE GENOMIC DNA]</scope>
    <source>
        <strain evidence="1 2">ICMP 19430</strain>
    </source>
</reference>
<gene>
    <name evidence="1" type="ORF">E2553_43565</name>
</gene>
<dbReference type="AlphaFoldDB" id="A0A4Y8MGR8"/>